<dbReference type="STRING" id="699431.SY89_03153"/>
<protein>
    <submittedName>
        <fullName evidence="1">Putative flavin-nucleotide-binding protein</fullName>
    </submittedName>
</protein>
<evidence type="ECO:0000313" key="1">
    <source>
        <dbReference type="EMBL" id="KPN28919.1"/>
    </source>
</evidence>
<evidence type="ECO:0000313" key="2">
    <source>
        <dbReference type="Proteomes" id="UP000050535"/>
    </source>
</evidence>
<dbReference type="InterPro" id="IPR012349">
    <property type="entry name" value="Split_barrel_FMN-bd"/>
</dbReference>
<organism evidence="1 2">
    <name type="scientific">Halolamina pelagica</name>
    <dbReference type="NCBI Taxonomy" id="699431"/>
    <lineage>
        <taxon>Archaea</taxon>
        <taxon>Methanobacteriati</taxon>
        <taxon>Methanobacteriota</taxon>
        <taxon>Stenosarchaea group</taxon>
        <taxon>Halobacteria</taxon>
        <taxon>Halobacteriales</taxon>
        <taxon>Haloferacaceae</taxon>
    </lineage>
</organism>
<reference evidence="2" key="1">
    <citation type="submission" date="2013-11" db="EMBL/GenBank/DDBJ databases">
        <authorList>
            <person name="Hoang H.T."/>
            <person name="Killian M.L."/>
            <person name="Madson D.M."/>
            <person name="Arruda P.H.E."/>
            <person name="Sun D."/>
            <person name="Schwartz K.J."/>
            <person name="Yoon K."/>
        </authorList>
    </citation>
    <scope>NUCLEOTIDE SEQUENCE [LARGE SCALE GENOMIC DNA]</scope>
    <source>
        <strain evidence="2">CDK2</strain>
    </source>
</reference>
<name>A0A0P7G6W8_9EURY</name>
<dbReference type="EMBL" id="LGUC01000002">
    <property type="protein sequence ID" value="KPN28919.1"/>
    <property type="molecule type" value="Genomic_DNA"/>
</dbReference>
<accession>A0A0P7G6W8</accession>
<dbReference type="AlphaFoldDB" id="A0A0P7G6W8"/>
<comment type="caution">
    <text evidence="1">The sequence shown here is derived from an EMBL/GenBank/DDBJ whole genome shotgun (WGS) entry which is preliminary data.</text>
</comment>
<sequence length="153" mass="16966">MEHVEYAYTNGMDDAEVAERLRTAETGVLSLSNDGDAYAVPLAHVYDDGRLYFRVGGTDDSKKQTFLETTETACYVLYGTEPTEDPNELESWSVIVTGQLSELPESEHGRFDTAAINREFTPIRVFDEGIDELDISILELEIDTVTGRSTSSA</sequence>
<dbReference type="Pfam" id="PF12900">
    <property type="entry name" value="Pyridox_ox_2"/>
    <property type="match status" value="1"/>
</dbReference>
<dbReference type="RefSeq" id="WP_054584763.1">
    <property type="nucleotide sequence ID" value="NZ_LGUC01000002.1"/>
</dbReference>
<dbReference type="Gene3D" id="2.30.110.10">
    <property type="entry name" value="Electron Transport, Fmn-binding Protein, Chain A"/>
    <property type="match status" value="1"/>
</dbReference>
<dbReference type="OrthoDB" id="288110at2157"/>
<dbReference type="SUPFAM" id="SSF50475">
    <property type="entry name" value="FMN-binding split barrel"/>
    <property type="match status" value="1"/>
</dbReference>
<dbReference type="InterPro" id="IPR024747">
    <property type="entry name" value="Pyridox_Oxase-rel"/>
</dbReference>
<gene>
    <name evidence="1" type="ORF">SY89_03153</name>
</gene>
<dbReference type="Proteomes" id="UP000050535">
    <property type="component" value="Unassembled WGS sequence"/>
</dbReference>
<proteinExistence type="predicted"/>
<keyword evidence="2" id="KW-1185">Reference proteome</keyword>